<organism evidence="5 6">
    <name type="scientific">Reticulomyxa filosa</name>
    <dbReference type="NCBI Taxonomy" id="46433"/>
    <lineage>
        <taxon>Eukaryota</taxon>
        <taxon>Sar</taxon>
        <taxon>Rhizaria</taxon>
        <taxon>Retaria</taxon>
        <taxon>Foraminifera</taxon>
        <taxon>Monothalamids</taxon>
        <taxon>Reticulomyxidae</taxon>
        <taxon>Reticulomyxa</taxon>
    </lineage>
</organism>
<accession>X6M1C8</accession>
<comment type="similarity">
    <text evidence="1">Belongs to the indoleamine 2,3-dioxygenase family.</text>
</comment>
<keyword evidence="5" id="KW-0223">Dioxygenase</keyword>
<dbReference type="EMBL" id="ASPP01026787">
    <property type="protein sequence ID" value="ETO06795.1"/>
    <property type="molecule type" value="Genomic_DNA"/>
</dbReference>
<dbReference type="OrthoDB" id="540174at2759"/>
<evidence type="ECO:0000256" key="3">
    <source>
        <dbReference type="ARBA" id="ARBA00023004"/>
    </source>
</evidence>
<keyword evidence="3 4" id="KW-0408">Iron</keyword>
<dbReference type="SUPFAM" id="SSF140959">
    <property type="entry name" value="Indolic compounds 2,3-dioxygenase-like"/>
    <property type="match status" value="1"/>
</dbReference>
<feature type="non-terminal residue" evidence="5">
    <location>
        <position position="1"/>
    </location>
</feature>
<protein>
    <submittedName>
        <fullName evidence="5">Indoleamine 2,3-dioxygenase 1</fullName>
    </submittedName>
</protein>
<dbReference type="PANTHER" id="PTHR28657">
    <property type="entry name" value="INDOLEAMINE 2,3-DIOXYGENASE"/>
    <property type="match status" value="1"/>
</dbReference>
<dbReference type="InterPro" id="IPR037217">
    <property type="entry name" value="Trp/Indoleamine_2_3_dOase-like"/>
</dbReference>
<keyword evidence="4" id="KW-0349">Heme</keyword>
<dbReference type="InterPro" id="IPR000898">
    <property type="entry name" value="Indolamine_dOase"/>
</dbReference>
<name>X6M1C8_RETFI</name>
<evidence type="ECO:0000256" key="4">
    <source>
        <dbReference type="PIRSR" id="PIRSR600898-1"/>
    </source>
</evidence>
<dbReference type="GO" id="GO:0020037">
    <property type="term" value="F:heme binding"/>
    <property type="evidence" value="ECO:0007669"/>
    <property type="project" value="InterPro"/>
</dbReference>
<keyword evidence="5" id="KW-0560">Oxidoreductase</keyword>
<dbReference type="GO" id="GO:0033754">
    <property type="term" value="F:indoleamine 2,3-dioxygenase activity"/>
    <property type="evidence" value="ECO:0007669"/>
    <property type="project" value="TreeGrafter"/>
</dbReference>
<dbReference type="GO" id="GO:0019441">
    <property type="term" value="P:L-tryptophan catabolic process to kynurenine"/>
    <property type="evidence" value="ECO:0007669"/>
    <property type="project" value="InterPro"/>
</dbReference>
<dbReference type="GO" id="GO:0034354">
    <property type="term" value="P:'de novo' NAD+ biosynthetic process from L-tryptophan"/>
    <property type="evidence" value="ECO:0007669"/>
    <property type="project" value="TreeGrafter"/>
</dbReference>
<proteinExistence type="inferred from homology"/>
<dbReference type="GO" id="GO:0005737">
    <property type="term" value="C:cytoplasm"/>
    <property type="evidence" value="ECO:0007669"/>
    <property type="project" value="TreeGrafter"/>
</dbReference>
<dbReference type="Pfam" id="PF01231">
    <property type="entry name" value="IDO"/>
    <property type="match status" value="1"/>
</dbReference>
<dbReference type="PROSITE" id="PS00877">
    <property type="entry name" value="IDO_2"/>
    <property type="match status" value="1"/>
</dbReference>
<reference evidence="5 6" key="1">
    <citation type="journal article" date="2013" name="Curr. Biol.">
        <title>The Genome of the Foraminiferan Reticulomyxa filosa.</title>
        <authorList>
            <person name="Glockner G."/>
            <person name="Hulsmann N."/>
            <person name="Schleicher M."/>
            <person name="Noegel A.A."/>
            <person name="Eichinger L."/>
            <person name="Gallinger C."/>
            <person name="Pawlowski J."/>
            <person name="Sierra R."/>
            <person name="Euteneuer U."/>
            <person name="Pillet L."/>
            <person name="Moustafa A."/>
            <person name="Platzer M."/>
            <person name="Groth M."/>
            <person name="Szafranski K."/>
            <person name="Schliwa M."/>
        </authorList>
    </citation>
    <scope>NUCLEOTIDE SEQUENCE [LARGE SCALE GENOMIC DNA]</scope>
</reference>
<evidence type="ECO:0000256" key="2">
    <source>
        <dbReference type="ARBA" id="ARBA00022723"/>
    </source>
</evidence>
<keyword evidence="6" id="KW-1185">Reference proteome</keyword>
<dbReference type="AlphaFoldDB" id="X6M1C8"/>
<keyword evidence="2 4" id="KW-0479">Metal-binding</keyword>
<dbReference type="Gene3D" id="1.20.58.480">
    <property type="match status" value="1"/>
</dbReference>
<feature type="binding site" description="proximal binding residue" evidence="4">
    <location>
        <position position="106"/>
    </location>
    <ligand>
        <name>heme b</name>
        <dbReference type="ChEBI" id="CHEBI:60344"/>
    </ligand>
    <ligandPart>
        <name>Fe</name>
        <dbReference type="ChEBI" id="CHEBI:18248"/>
    </ligandPart>
</feature>
<sequence length="165" mass="18453">FFLKKKKKKIGGSAAQSALFQCLDVFLNVVHPNSEFLDEMLSYMALEHRSFIAKLKTLPKFLNLMSAVHNKSHGKLEPREAALAQEIVQMYSQEAIAVLRKFRTIHLGIAAYYVVAPAEKAQQEIKGTGGSSVVPYLKSIRDDTVVNADASKLFPKQDDSRRSKL</sequence>
<gene>
    <name evidence="5" type="ORF">RFI_30595</name>
</gene>
<evidence type="ECO:0000313" key="5">
    <source>
        <dbReference type="EMBL" id="ETO06795.1"/>
    </source>
</evidence>
<dbReference type="Proteomes" id="UP000023152">
    <property type="component" value="Unassembled WGS sequence"/>
</dbReference>
<comment type="caution">
    <text evidence="5">The sequence shown here is derived from an EMBL/GenBank/DDBJ whole genome shotgun (WGS) entry which is preliminary data.</text>
</comment>
<evidence type="ECO:0000313" key="6">
    <source>
        <dbReference type="Proteomes" id="UP000023152"/>
    </source>
</evidence>
<dbReference type="GO" id="GO:0046872">
    <property type="term" value="F:metal ion binding"/>
    <property type="evidence" value="ECO:0007669"/>
    <property type="project" value="UniProtKB-KW"/>
</dbReference>
<dbReference type="PANTHER" id="PTHR28657:SF5">
    <property type="entry name" value="INDOLEAMINE 2,3-DIOXYGENASE"/>
    <property type="match status" value="1"/>
</dbReference>
<evidence type="ECO:0000256" key="1">
    <source>
        <dbReference type="ARBA" id="ARBA00007119"/>
    </source>
</evidence>